<dbReference type="PANTHER" id="PTHR42686">
    <property type="entry name" value="GH17980P-RELATED"/>
    <property type="match status" value="1"/>
</dbReference>
<accession>A0A913ZCA7</accession>
<protein>
    <submittedName>
        <fullName evidence="3">Uncharacterized protein</fullName>
    </submittedName>
</protein>
<dbReference type="InterPro" id="IPR005835">
    <property type="entry name" value="NTP_transferase_dom"/>
</dbReference>
<evidence type="ECO:0000313" key="4">
    <source>
        <dbReference type="Proteomes" id="UP000887568"/>
    </source>
</evidence>
<dbReference type="RefSeq" id="XP_038049403.1">
    <property type="nucleotide sequence ID" value="XM_038193475.1"/>
</dbReference>
<dbReference type="PRINTS" id="PR00069">
    <property type="entry name" value="ALDKETRDTASE"/>
</dbReference>
<dbReference type="InterPro" id="IPR023210">
    <property type="entry name" value="NADP_OxRdtase_dom"/>
</dbReference>
<dbReference type="InterPro" id="IPR029044">
    <property type="entry name" value="Nucleotide-diphossugar_trans"/>
</dbReference>
<dbReference type="InterPro" id="IPR020471">
    <property type="entry name" value="AKR"/>
</dbReference>
<dbReference type="OMA" id="SYCHLTM"/>
<dbReference type="PANTHER" id="PTHR42686:SF1">
    <property type="entry name" value="GH17980P-RELATED"/>
    <property type="match status" value="1"/>
</dbReference>
<dbReference type="EnsemblMetazoa" id="XM_038193475.1">
    <property type="protein sequence ID" value="XP_038049403.1"/>
    <property type="gene ID" value="LOC119723011"/>
</dbReference>
<dbReference type="SUPFAM" id="SSF51430">
    <property type="entry name" value="NAD(P)-linked oxidoreductase"/>
    <property type="match status" value="1"/>
</dbReference>
<sequence length="641" mass="72493">MRIIILAGGYGTRLQRDLRDHDPQDADSYRHLLGMPKALLPIGHQPLISHWFEAFWACRTQITEIYVVCNDFYSKKFEDWNKDWENAILCNDGTRTNETRLGAVACMNLPMEGLGFDDVTIIGGDTLFYDDFDLAAVWAEFRRRQQQNADASLVLACPCSDADTFKVGILETDEDKRVTAFLEKPGPDQTTSRKSCPCFYVLSKATLPLIKQFLEERKNGPLEKRDATGHFIRYLYPRLPVYTYDISARFDVGALPTYKTCHQYFLHEHKSNINEVRREYLECFGQGDAKQPQKLPATFLPGFHDKAAVERMRYNKLGKTGLEVSVIGLGGAPFGSVFNPMTLETGTKIVRKALQSGINYIDTAPYYGDRKSETMLGKILKGNPRESYYIATKVGRYKPNVEDMFDFSAEKTLSSVDESLRLLGLDYVDIIQVHDMEFAPNLDVVLNECLPALERVRQAGKARFIGITAFPLDIYRKVLEQSTVKIDVVLSYCHLTMLDVSMLSLIPYFTDKGLGIINAAPTGMGLLTHRGPPPWHPATADIKEACRNAALYCQSKNVDISKLAVFYSILQNAPDVHLIGMETEEVVESNVEIATGSLTRVEQETLEYVIERFLRPVRNRSWEGVEVSNYWAKLRGLQEAS</sequence>
<feature type="domain" description="Nucleotidyl transferase" evidence="2">
    <location>
        <begin position="35"/>
        <end position="239"/>
    </location>
</feature>
<name>A0A913ZCA7_PATMI</name>
<dbReference type="Pfam" id="PF00483">
    <property type="entry name" value="NTP_transferase"/>
    <property type="match status" value="1"/>
</dbReference>
<dbReference type="Gene3D" id="3.20.20.100">
    <property type="entry name" value="NADP-dependent oxidoreductase domain"/>
    <property type="match status" value="1"/>
</dbReference>
<evidence type="ECO:0000259" key="2">
    <source>
        <dbReference type="Pfam" id="PF00483"/>
    </source>
</evidence>
<dbReference type="GO" id="GO:0010349">
    <property type="term" value="F:L-galactose dehydrogenase activity"/>
    <property type="evidence" value="ECO:0007669"/>
    <property type="project" value="InterPro"/>
</dbReference>
<dbReference type="FunFam" id="3.20.20.100:FF:000011">
    <property type="entry name" value="Aldo/keto reductase"/>
    <property type="match status" value="1"/>
</dbReference>
<organism evidence="3 4">
    <name type="scientific">Patiria miniata</name>
    <name type="common">Bat star</name>
    <name type="synonym">Asterina miniata</name>
    <dbReference type="NCBI Taxonomy" id="46514"/>
    <lineage>
        <taxon>Eukaryota</taxon>
        <taxon>Metazoa</taxon>
        <taxon>Echinodermata</taxon>
        <taxon>Eleutherozoa</taxon>
        <taxon>Asterozoa</taxon>
        <taxon>Asteroidea</taxon>
        <taxon>Valvatacea</taxon>
        <taxon>Valvatida</taxon>
        <taxon>Asterinidae</taxon>
        <taxon>Patiria</taxon>
    </lineage>
</organism>
<dbReference type="GO" id="GO:0005829">
    <property type="term" value="C:cytosol"/>
    <property type="evidence" value="ECO:0007669"/>
    <property type="project" value="TreeGrafter"/>
</dbReference>
<proteinExistence type="predicted"/>
<evidence type="ECO:0000259" key="1">
    <source>
        <dbReference type="Pfam" id="PF00248"/>
    </source>
</evidence>
<dbReference type="SUPFAM" id="SSF53448">
    <property type="entry name" value="Nucleotide-diphospho-sugar transferases"/>
    <property type="match status" value="1"/>
</dbReference>
<dbReference type="GeneID" id="119723011"/>
<dbReference type="CDD" id="cd19163">
    <property type="entry name" value="AKR_galDH"/>
    <property type="match status" value="1"/>
</dbReference>
<dbReference type="InterPro" id="IPR036812">
    <property type="entry name" value="NAD(P)_OxRdtase_dom_sf"/>
</dbReference>
<dbReference type="Pfam" id="PF00248">
    <property type="entry name" value="Aldo_ket_red"/>
    <property type="match status" value="1"/>
</dbReference>
<dbReference type="Proteomes" id="UP000887568">
    <property type="component" value="Unplaced"/>
</dbReference>
<evidence type="ECO:0000313" key="3">
    <source>
        <dbReference type="EnsemblMetazoa" id="XP_038049403.1"/>
    </source>
</evidence>
<dbReference type="AlphaFoldDB" id="A0A913ZCA7"/>
<keyword evidence="4" id="KW-1185">Reference proteome</keyword>
<dbReference type="InterPro" id="IPR044479">
    <property type="entry name" value="LGALDH-like"/>
</dbReference>
<feature type="domain" description="NADP-dependent oxidoreductase" evidence="1">
    <location>
        <begin position="327"/>
        <end position="602"/>
    </location>
</feature>
<dbReference type="OrthoDB" id="48988at2759"/>
<reference evidence="3" key="1">
    <citation type="submission" date="2022-11" db="UniProtKB">
        <authorList>
            <consortium name="EnsemblMetazoa"/>
        </authorList>
    </citation>
    <scope>IDENTIFICATION</scope>
</reference>
<dbReference type="Gene3D" id="3.90.550.10">
    <property type="entry name" value="Spore Coat Polysaccharide Biosynthesis Protein SpsA, Chain A"/>
    <property type="match status" value="1"/>
</dbReference>